<protein>
    <submittedName>
        <fullName evidence="1">Polyadenylate-binding protein 1-like</fullName>
    </submittedName>
</protein>
<proteinExistence type="predicted"/>
<evidence type="ECO:0000313" key="1">
    <source>
        <dbReference type="EMBL" id="KAF5903563.1"/>
    </source>
</evidence>
<sequence length="69" mass="8063">MKITCYPWLRKSTPVCLLNKITWILVQDENNYEIMNMIRDPELLRARVHAHSHAESLYAYNLGDEMVGG</sequence>
<dbReference type="EMBL" id="QNUK01000071">
    <property type="protein sequence ID" value="KAF5903563.1"/>
    <property type="molecule type" value="Genomic_DNA"/>
</dbReference>
<keyword evidence="2" id="KW-1185">Reference proteome</keyword>
<name>A0A8J4UAJ5_CLAMG</name>
<dbReference type="Gene3D" id="1.10.1900.10">
    <property type="entry name" value="c-terminal domain of poly(a) binding protein"/>
    <property type="match status" value="1"/>
</dbReference>
<gene>
    <name evidence="1" type="ORF">DAT39_006711</name>
</gene>
<reference evidence="1" key="1">
    <citation type="submission" date="2020-07" db="EMBL/GenBank/DDBJ databases">
        <title>Clarias magur genome sequencing, assembly and annotation.</title>
        <authorList>
            <person name="Kushwaha B."/>
            <person name="Kumar R."/>
            <person name="Das P."/>
            <person name="Joshi C.G."/>
            <person name="Kumar D."/>
            <person name="Nagpure N.S."/>
            <person name="Pandey M."/>
            <person name="Agarwal S."/>
            <person name="Srivastava S."/>
            <person name="Singh M."/>
            <person name="Sahoo L."/>
            <person name="Jayasankar P."/>
            <person name="Meher P.K."/>
            <person name="Koringa P.G."/>
            <person name="Iquebal M.A."/>
            <person name="Das S.P."/>
            <person name="Bit A."/>
            <person name="Patnaik S."/>
            <person name="Patel N."/>
            <person name="Shah T.M."/>
            <person name="Hinsu A."/>
            <person name="Jena J.K."/>
        </authorList>
    </citation>
    <scope>NUCLEOTIDE SEQUENCE</scope>
    <source>
        <strain evidence="1">CIFAMagur01</strain>
        <tissue evidence="1">Testis</tissue>
    </source>
</reference>
<comment type="caution">
    <text evidence="1">The sequence shown here is derived from an EMBL/GenBank/DDBJ whole genome shotgun (WGS) entry which is preliminary data.</text>
</comment>
<organism evidence="1 2">
    <name type="scientific">Clarias magur</name>
    <name type="common">Asian catfish</name>
    <name type="synonym">Macropteronotus magur</name>
    <dbReference type="NCBI Taxonomy" id="1594786"/>
    <lineage>
        <taxon>Eukaryota</taxon>
        <taxon>Metazoa</taxon>
        <taxon>Chordata</taxon>
        <taxon>Craniata</taxon>
        <taxon>Vertebrata</taxon>
        <taxon>Euteleostomi</taxon>
        <taxon>Actinopterygii</taxon>
        <taxon>Neopterygii</taxon>
        <taxon>Teleostei</taxon>
        <taxon>Ostariophysi</taxon>
        <taxon>Siluriformes</taxon>
        <taxon>Clariidae</taxon>
        <taxon>Clarias</taxon>
    </lineage>
</organism>
<evidence type="ECO:0000313" key="2">
    <source>
        <dbReference type="Proteomes" id="UP000727407"/>
    </source>
</evidence>
<accession>A0A8J4UAJ5</accession>
<dbReference type="AlphaFoldDB" id="A0A8J4UAJ5"/>
<dbReference type="Proteomes" id="UP000727407">
    <property type="component" value="Unassembled WGS sequence"/>
</dbReference>
<dbReference type="OrthoDB" id="19742at2759"/>